<accession>A0AAN6TB10</accession>
<keyword evidence="1" id="KW-0812">Transmembrane</keyword>
<keyword evidence="3" id="KW-1185">Reference proteome</keyword>
<proteinExistence type="predicted"/>
<protein>
    <submittedName>
        <fullName evidence="2">Uncharacterized protein</fullName>
    </submittedName>
</protein>
<dbReference type="GeneID" id="89932937"/>
<dbReference type="AlphaFoldDB" id="A0AAN6TB10"/>
<name>A0AAN6TB10_9PEZI</name>
<dbReference type="EMBL" id="MU853348">
    <property type="protein sequence ID" value="KAK4110954.1"/>
    <property type="molecule type" value="Genomic_DNA"/>
</dbReference>
<reference evidence="2" key="1">
    <citation type="journal article" date="2023" name="Mol. Phylogenet. Evol.">
        <title>Genome-scale phylogeny and comparative genomics of the fungal order Sordariales.</title>
        <authorList>
            <person name="Hensen N."/>
            <person name="Bonometti L."/>
            <person name="Westerberg I."/>
            <person name="Brannstrom I.O."/>
            <person name="Guillou S."/>
            <person name="Cros-Aarteil S."/>
            <person name="Calhoun S."/>
            <person name="Haridas S."/>
            <person name="Kuo A."/>
            <person name="Mondo S."/>
            <person name="Pangilinan J."/>
            <person name="Riley R."/>
            <person name="LaButti K."/>
            <person name="Andreopoulos B."/>
            <person name="Lipzen A."/>
            <person name="Chen C."/>
            <person name="Yan M."/>
            <person name="Daum C."/>
            <person name="Ng V."/>
            <person name="Clum A."/>
            <person name="Steindorff A."/>
            <person name="Ohm R.A."/>
            <person name="Martin F."/>
            <person name="Silar P."/>
            <person name="Natvig D.O."/>
            <person name="Lalanne C."/>
            <person name="Gautier V."/>
            <person name="Ament-Velasquez S.L."/>
            <person name="Kruys A."/>
            <person name="Hutchinson M.I."/>
            <person name="Powell A.J."/>
            <person name="Barry K."/>
            <person name="Miller A.N."/>
            <person name="Grigoriev I.V."/>
            <person name="Debuchy R."/>
            <person name="Gladieux P."/>
            <person name="Hiltunen Thoren M."/>
            <person name="Johannesson H."/>
        </authorList>
    </citation>
    <scope>NUCLEOTIDE SEQUENCE</scope>
    <source>
        <strain evidence="2">CBS 508.74</strain>
    </source>
</reference>
<feature type="transmembrane region" description="Helical" evidence="1">
    <location>
        <begin position="18"/>
        <end position="41"/>
    </location>
</feature>
<evidence type="ECO:0000313" key="2">
    <source>
        <dbReference type="EMBL" id="KAK4110954.1"/>
    </source>
</evidence>
<evidence type="ECO:0000313" key="3">
    <source>
        <dbReference type="Proteomes" id="UP001302812"/>
    </source>
</evidence>
<dbReference type="Proteomes" id="UP001302812">
    <property type="component" value="Unassembled WGS sequence"/>
</dbReference>
<comment type="caution">
    <text evidence="2">The sequence shown here is derived from an EMBL/GenBank/DDBJ whole genome shotgun (WGS) entry which is preliminary data.</text>
</comment>
<organism evidence="2 3">
    <name type="scientific">Canariomyces notabilis</name>
    <dbReference type="NCBI Taxonomy" id="2074819"/>
    <lineage>
        <taxon>Eukaryota</taxon>
        <taxon>Fungi</taxon>
        <taxon>Dikarya</taxon>
        <taxon>Ascomycota</taxon>
        <taxon>Pezizomycotina</taxon>
        <taxon>Sordariomycetes</taxon>
        <taxon>Sordariomycetidae</taxon>
        <taxon>Sordariales</taxon>
        <taxon>Chaetomiaceae</taxon>
        <taxon>Canariomyces</taxon>
    </lineage>
</organism>
<dbReference type="RefSeq" id="XP_064668524.1">
    <property type="nucleotide sequence ID" value="XM_064808814.1"/>
</dbReference>
<keyword evidence="1" id="KW-0472">Membrane</keyword>
<reference evidence="2" key="2">
    <citation type="submission" date="2023-05" db="EMBL/GenBank/DDBJ databases">
        <authorList>
            <consortium name="Lawrence Berkeley National Laboratory"/>
            <person name="Steindorff A."/>
            <person name="Hensen N."/>
            <person name="Bonometti L."/>
            <person name="Westerberg I."/>
            <person name="Brannstrom I.O."/>
            <person name="Guillou S."/>
            <person name="Cros-Aarteil S."/>
            <person name="Calhoun S."/>
            <person name="Haridas S."/>
            <person name="Kuo A."/>
            <person name="Mondo S."/>
            <person name="Pangilinan J."/>
            <person name="Riley R."/>
            <person name="Labutti K."/>
            <person name="Andreopoulos B."/>
            <person name="Lipzen A."/>
            <person name="Chen C."/>
            <person name="Yanf M."/>
            <person name="Daum C."/>
            <person name="Ng V."/>
            <person name="Clum A."/>
            <person name="Ohm R."/>
            <person name="Martin F."/>
            <person name="Silar P."/>
            <person name="Natvig D."/>
            <person name="Lalanne C."/>
            <person name="Gautier V."/>
            <person name="Ament-Velasquez S.L."/>
            <person name="Kruys A."/>
            <person name="Hutchinson M.I."/>
            <person name="Powell A.J."/>
            <person name="Barry K."/>
            <person name="Miller A.N."/>
            <person name="Grigoriev I.V."/>
            <person name="Debuchy R."/>
            <person name="Gladieux P."/>
            <person name="Thoren M.H."/>
            <person name="Johannesson H."/>
        </authorList>
    </citation>
    <scope>NUCLEOTIDE SEQUENCE</scope>
    <source>
        <strain evidence="2">CBS 508.74</strain>
    </source>
</reference>
<keyword evidence="1" id="KW-1133">Transmembrane helix</keyword>
<evidence type="ECO:0000256" key="1">
    <source>
        <dbReference type="SAM" id="Phobius"/>
    </source>
</evidence>
<sequence length="173" mass="19267">MRWRNCLTGTYTRATSVLLFPICFLGGASLRVTFLVFFGVFHNAFFRFGTRPFSSGITFRLSSRFHAFSSRVTSANKMRNTSLRLSDKDLPHPQGVDRVPPYIPLGSTSMLGRPLMNGSRSGVQYSRPCFPGQRLALVESGTILPLSRCHSLPASSDRWYVSSCFTGSQPRST</sequence>
<gene>
    <name evidence="2" type="ORF">N656DRAFT_187470</name>
</gene>